<sequence length="155" mass="17189">MKSIGIRATPKEIYFAVVEQNDEGNNVIAIDKLILPLSLEIPDRLNFVRKTIIDIINQYEVTKAGIKVTEGNAQRLSIERISIEAIIQELFSSCSVQKYFGGNISKISRLLGLANNGDLKKIIKGESIPDDLEFLQNNSETERESVLSALAALNL</sequence>
<dbReference type="Proteomes" id="UP001597013">
    <property type="component" value="Unassembled WGS sequence"/>
</dbReference>
<evidence type="ECO:0000313" key="2">
    <source>
        <dbReference type="Proteomes" id="UP001597013"/>
    </source>
</evidence>
<protein>
    <submittedName>
        <fullName evidence="1">Uncharacterized protein</fullName>
    </submittedName>
</protein>
<dbReference type="RefSeq" id="WP_386132880.1">
    <property type="nucleotide sequence ID" value="NZ_JBHTJL010000021.1"/>
</dbReference>
<gene>
    <name evidence="1" type="ORF">ACFQ1Q_14130</name>
</gene>
<name>A0ABW3N9W1_9FLAO</name>
<reference evidence="2" key="1">
    <citation type="journal article" date="2019" name="Int. J. Syst. Evol. Microbiol.">
        <title>The Global Catalogue of Microorganisms (GCM) 10K type strain sequencing project: providing services to taxonomists for standard genome sequencing and annotation.</title>
        <authorList>
            <consortium name="The Broad Institute Genomics Platform"/>
            <consortium name="The Broad Institute Genome Sequencing Center for Infectious Disease"/>
            <person name="Wu L."/>
            <person name="Ma J."/>
        </authorList>
    </citation>
    <scope>NUCLEOTIDE SEQUENCE [LARGE SCALE GENOMIC DNA]</scope>
    <source>
        <strain evidence="2">CCUG 62215</strain>
    </source>
</reference>
<organism evidence="1 2">
    <name type="scientific">Winogradskyella litorisediminis</name>
    <dbReference type="NCBI Taxonomy" id="1156618"/>
    <lineage>
        <taxon>Bacteria</taxon>
        <taxon>Pseudomonadati</taxon>
        <taxon>Bacteroidota</taxon>
        <taxon>Flavobacteriia</taxon>
        <taxon>Flavobacteriales</taxon>
        <taxon>Flavobacteriaceae</taxon>
        <taxon>Winogradskyella</taxon>
    </lineage>
</organism>
<proteinExistence type="predicted"/>
<accession>A0ABW3N9W1</accession>
<comment type="caution">
    <text evidence="1">The sequence shown here is derived from an EMBL/GenBank/DDBJ whole genome shotgun (WGS) entry which is preliminary data.</text>
</comment>
<dbReference type="EMBL" id="JBHTJL010000021">
    <property type="protein sequence ID" value="MFD1064387.1"/>
    <property type="molecule type" value="Genomic_DNA"/>
</dbReference>
<keyword evidence="2" id="KW-1185">Reference proteome</keyword>
<evidence type="ECO:0000313" key="1">
    <source>
        <dbReference type="EMBL" id="MFD1064387.1"/>
    </source>
</evidence>